<name>K5VVD8_PHACS</name>
<proteinExistence type="predicted"/>
<evidence type="ECO:0000313" key="3">
    <source>
        <dbReference type="Proteomes" id="UP000008370"/>
    </source>
</evidence>
<protein>
    <submittedName>
        <fullName evidence="2">Uncharacterized protein</fullName>
    </submittedName>
</protein>
<dbReference type="KEGG" id="pco:PHACADRAFT_263876"/>
<keyword evidence="3" id="KW-1185">Reference proteome</keyword>
<evidence type="ECO:0000256" key="1">
    <source>
        <dbReference type="SAM" id="MobiDB-lite"/>
    </source>
</evidence>
<feature type="region of interest" description="Disordered" evidence="1">
    <location>
        <begin position="179"/>
        <end position="202"/>
    </location>
</feature>
<dbReference type="OrthoDB" id="70376at2759"/>
<dbReference type="EMBL" id="JH930478">
    <property type="protein sequence ID" value="EKM50539.1"/>
    <property type="molecule type" value="Genomic_DNA"/>
</dbReference>
<evidence type="ECO:0000313" key="2">
    <source>
        <dbReference type="EMBL" id="EKM50539.1"/>
    </source>
</evidence>
<reference evidence="2 3" key="1">
    <citation type="journal article" date="2012" name="BMC Genomics">
        <title>Comparative genomics of the white-rot fungi, Phanerochaete carnosa and P. chrysosporium, to elucidate the genetic basis of the distinct wood types they colonize.</title>
        <authorList>
            <person name="Suzuki H."/>
            <person name="MacDonald J."/>
            <person name="Syed K."/>
            <person name="Salamov A."/>
            <person name="Hori C."/>
            <person name="Aerts A."/>
            <person name="Henrissat B."/>
            <person name="Wiebenga A."/>
            <person name="vanKuyk P.A."/>
            <person name="Barry K."/>
            <person name="Lindquist E."/>
            <person name="LaButti K."/>
            <person name="Lapidus A."/>
            <person name="Lucas S."/>
            <person name="Coutinho P."/>
            <person name="Gong Y."/>
            <person name="Samejima M."/>
            <person name="Mahadevan R."/>
            <person name="Abou-Zaid M."/>
            <person name="de Vries R.P."/>
            <person name="Igarashi K."/>
            <person name="Yadav J.S."/>
            <person name="Grigoriev I.V."/>
            <person name="Master E.R."/>
        </authorList>
    </citation>
    <scope>NUCLEOTIDE SEQUENCE [LARGE SCALE GENOMIC DNA]</scope>
    <source>
        <strain evidence="2 3">HHB-10118-sp</strain>
    </source>
</reference>
<dbReference type="AlphaFoldDB" id="K5VVD8"/>
<feature type="region of interest" description="Disordered" evidence="1">
    <location>
        <begin position="16"/>
        <end position="162"/>
    </location>
</feature>
<feature type="compositionally biased region" description="Low complexity" evidence="1">
    <location>
        <begin position="137"/>
        <end position="146"/>
    </location>
</feature>
<feature type="compositionally biased region" description="Basic and acidic residues" evidence="1">
    <location>
        <begin position="17"/>
        <end position="56"/>
    </location>
</feature>
<dbReference type="GeneID" id="18918685"/>
<organism evidence="2 3">
    <name type="scientific">Phanerochaete carnosa (strain HHB-10118-sp)</name>
    <name type="common">White-rot fungus</name>
    <name type="synonym">Peniophora carnosa</name>
    <dbReference type="NCBI Taxonomy" id="650164"/>
    <lineage>
        <taxon>Eukaryota</taxon>
        <taxon>Fungi</taxon>
        <taxon>Dikarya</taxon>
        <taxon>Basidiomycota</taxon>
        <taxon>Agaricomycotina</taxon>
        <taxon>Agaricomycetes</taxon>
        <taxon>Polyporales</taxon>
        <taxon>Phanerochaetaceae</taxon>
        <taxon>Phanerochaete</taxon>
    </lineage>
</organism>
<dbReference type="InParanoid" id="K5VVD8"/>
<sequence>MQHEEQHALECVQQAYEEERERVEEEWKRGRERIKERLLEGIEERRRRAREDKEGEGTSADATLDSQSRPHITRKLRNKLGGTSPPPTPLASGTPGGGISSITSGPITSGPFLNPHSLSVDELPSPFPLPLTSAHLNAGAGTNGTNNRRRAKGGGREAQAVGGLGKSLQLLTGCKESETDQDLGEIRRTKKRRVAAGGTAKV</sequence>
<dbReference type="HOGENOM" id="CLU_071644_0_0_1"/>
<dbReference type="Proteomes" id="UP000008370">
    <property type="component" value="Unassembled WGS sequence"/>
</dbReference>
<feature type="compositionally biased region" description="Low complexity" evidence="1">
    <location>
        <begin position="100"/>
        <end position="111"/>
    </location>
</feature>
<feature type="compositionally biased region" description="Polar residues" evidence="1">
    <location>
        <begin position="60"/>
        <end position="70"/>
    </location>
</feature>
<gene>
    <name evidence="2" type="ORF">PHACADRAFT_263876</name>
</gene>
<accession>K5VVD8</accession>
<dbReference type="RefSeq" id="XP_007400810.1">
    <property type="nucleotide sequence ID" value="XM_007400748.1"/>
</dbReference>